<gene>
    <name evidence="9" type="ordered locus">Belba_2477</name>
</gene>
<dbReference type="PATRIC" id="fig|866536.3.peg.2554"/>
<feature type="domain" description="Alpha-glycerophosphate oxidase C-terminal" evidence="8">
    <location>
        <begin position="434"/>
        <end position="516"/>
    </location>
</feature>
<dbReference type="SUPFAM" id="SSF51905">
    <property type="entry name" value="FAD/NAD(P)-binding domain"/>
    <property type="match status" value="1"/>
</dbReference>
<reference evidence="10" key="1">
    <citation type="submission" date="2012-06" db="EMBL/GenBank/DDBJ databases">
        <title>The complete genome of Belliella baltica DSM 15883.</title>
        <authorList>
            <person name="Lucas S."/>
            <person name="Copeland A."/>
            <person name="Lapidus A."/>
            <person name="Goodwin L."/>
            <person name="Pitluck S."/>
            <person name="Peters L."/>
            <person name="Mikhailova N."/>
            <person name="Davenport K."/>
            <person name="Kyrpides N."/>
            <person name="Mavromatis K."/>
            <person name="Pagani I."/>
            <person name="Ivanova N."/>
            <person name="Ovchinnikova G."/>
            <person name="Zeytun A."/>
            <person name="Detter J.C."/>
            <person name="Han C."/>
            <person name="Land M."/>
            <person name="Hauser L."/>
            <person name="Markowitz V."/>
            <person name="Cheng J.-F."/>
            <person name="Hugenholtz P."/>
            <person name="Woyke T."/>
            <person name="Wu D."/>
            <person name="Tindall B."/>
            <person name="Pomrenke H."/>
            <person name="Brambilla E."/>
            <person name="Klenk H.-P."/>
            <person name="Eisen J.A."/>
        </authorList>
    </citation>
    <scope>NUCLEOTIDE SEQUENCE [LARGE SCALE GENOMIC DNA]</scope>
    <source>
        <strain evidence="10">DSM 15883 / CIP 108006 / LMG 21964 / BA134</strain>
    </source>
</reference>
<keyword evidence="4" id="KW-0319">Glycerol metabolism</keyword>
<dbReference type="EMBL" id="CP003281">
    <property type="protein sequence ID" value="AFL85032.1"/>
    <property type="molecule type" value="Genomic_DNA"/>
</dbReference>
<evidence type="ECO:0000256" key="6">
    <source>
        <dbReference type="ARBA" id="ARBA00023002"/>
    </source>
</evidence>
<keyword evidence="10" id="KW-1185">Reference proteome</keyword>
<dbReference type="Pfam" id="PF16901">
    <property type="entry name" value="DAO_C"/>
    <property type="match status" value="1"/>
</dbReference>
<comment type="similarity">
    <text evidence="2">Belongs to the FAD-dependent glycerol-3-phosphate dehydrogenase family.</text>
</comment>
<dbReference type="PROSITE" id="PS00978">
    <property type="entry name" value="FAD_G3PDH_2"/>
    <property type="match status" value="1"/>
</dbReference>
<dbReference type="Gene3D" id="1.10.8.870">
    <property type="entry name" value="Alpha-glycerophosphate oxidase, cap domain"/>
    <property type="match status" value="1"/>
</dbReference>
<dbReference type="STRING" id="866536.Belba_2477"/>
<dbReference type="Proteomes" id="UP000006050">
    <property type="component" value="Chromosome"/>
</dbReference>
<evidence type="ECO:0000259" key="8">
    <source>
        <dbReference type="Pfam" id="PF16901"/>
    </source>
</evidence>
<dbReference type="GO" id="GO:0046168">
    <property type="term" value="P:glycerol-3-phosphate catabolic process"/>
    <property type="evidence" value="ECO:0007669"/>
    <property type="project" value="TreeGrafter"/>
</dbReference>
<evidence type="ECO:0000256" key="1">
    <source>
        <dbReference type="ARBA" id="ARBA00001974"/>
    </source>
</evidence>
<evidence type="ECO:0000256" key="2">
    <source>
        <dbReference type="ARBA" id="ARBA00007330"/>
    </source>
</evidence>
<protein>
    <submittedName>
        <fullName evidence="9">Glycerol-3-phosphate dehydrogenase</fullName>
    </submittedName>
</protein>
<evidence type="ECO:0000313" key="10">
    <source>
        <dbReference type="Proteomes" id="UP000006050"/>
    </source>
</evidence>
<dbReference type="InterPro" id="IPR036188">
    <property type="entry name" value="FAD/NAD-bd_sf"/>
</dbReference>
<evidence type="ECO:0000256" key="5">
    <source>
        <dbReference type="ARBA" id="ARBA00022827"/>
    </source>
</evidence>
<dbReference type="GO" id="GO:0006071">
    <property type="term" value="P:glycerol metabolic process"/>
    <property type="evidence" value="ECO:0007669"/>
    <property type="project" value="UniProtKB-KW"/>
</dbReference>
<evidence type="ECO:0000256" key="4">
    <source>
        <dbReference type="ARBA" id="ARBA00022798"/>
    </source>
</evidence>
<dbReference type="Gene3D" id="3.50.50.60">
    <property type="entry name" value="FAD/NAD(P)-binding domain"/>
    <property type="match status" value="1"/>
</dbReference>
<dbReference type="HOGENOM" id="CLU_015740_4_1_10"/>
<accession>I3Z714</accession>
<feature type="domain" description="FAD dependent oxidoreductase" evidence="7">
    <location>
        <begin position="33"/>
        <end position="390"/>
    </location>
</feature>
<evidence type="ECO:0000313" key="9">
    <source>
        <dbReference type="EMBL" id="AFL85032.1"/>
    </source>
</evidence>
<dbReference type="InterPro" id="IPR006076">
    <property type="entry name" value="FAD-dep_OxRdtase"/>
</dbReference>
<dbReference type="PANTHER" id="PTHR11985:SF35">
    <property type="entry name" value="ANAEROBIC GLYCEROL-3-PHOSPHATE DEHYDROGENASE SUBUNIT A"/>
    <property type="match status" value="1"/>
</dbReference>
<dbReference type="Gene3D" id="3.30.9.10">
    <property type="entry name" value="D-Amino Acid Oxidase, subunit A, domain 2"/>
    <property type="match status" value="1"/>
</dbReference>
<dbReference type="PRINTS" id="PR01001">
    <property type="entry name" value="FADG3PDH"/>
</dbReference>
<proteinExistence type="inferred from homology"/>
<name>I3Z714_BELBD</name>
<dbReference type="KEGG" id="bbd:Belba_2477"/>
<keyword evidence="6" id="KW-0560">Oxidoreductase</keyword>
<evidence type="ECO:0000259" key="7">
    <source>
        <dbReference type="Pfam" id="PF01266"/>
    </source>
</evidence>
<dbReference type="InterPro" id="IPR038299">
    <property type="entry name" value="DAO_C_sf"/>
</dbReference>
<keyword evidence="5" id="KW-0274">FAD</keyword>
<dbReference type="InterPro" id="IPR031656">
    <property type="entry name" value="DAO_C"/>
</dbReference>
<dbReference type="AlphaFoldDB" id="I3Z714"/>
<comment type="cofactor">
    <cofactor evidence="1">
        <name>FAD</name>
        <dbReference type="ChEBI" id="CHEBI:57692"/>
    </cofactor>
</comment>
<dbReference type="GO" id="GO:0004368">
    <property type="term" value="F:glycerol-3-phosphate dehydrogenase (quinone) activity"/>
    <property type="evidence" value="ECO:0007669"/>
    <property type="project" value="InterPro"/>
</dbReference>
<sequence>MKLSKPNKDKTKLDMKFDRNESLSHLKNEVVWDVVVIGGGATGLGVAVDSASRGYKTILLESHDFAKGTSSRSTKLVHGGVRYMANGDISLVKEALRERGLLAKNATHLFKNQSFVIPNYNFWGGVYYKIGLSIYDLLAGKLSLGRTKYLSKSTIQKYIPTINPHKLANGVLYQDGQFDDARLAINLAQTAVEQGAVVLNYCSVIGFEKDKEGKVIGVEAKEKETGVVYKLKSKAIVNATGVFTNEIMQMDNPDSKKTIIPSQGIHLVLDQSFLPSNKALMIPKTSDGRVLFAVPWHGKVIIGTTDTLIKECSYEPYPLEREIDFILETAQRFLVGKPTRKDVKAVFSGLRPLAAPSDQTKSTKEISRSHKIIVSKSGIVSMIGGKWTTYRKMAEEIVDKLIALGKLDLSVCRTEEISIHGNSGKTPVDFSNPYYVYGSDMDTLERLRKENPEYQEKIHPEYAYRLDMVAFAVKYEMAIQIEDVLARRLRLLFLDAKAAQESAPKVAICMANLLGKGQNWIDDQLESFKELSNKYLLKC</sequence>
<evidence type="ECO:0000256" key="3">
    <source>
        <dbReference type="ARBA" id="ARBA00022630"/>
    </source>
</evidence>
<dbReference type="InterPro" id="IPR000447">
    <property type="entry name" value="G3P_DH_FAD-dep"/>
</dbReference>
<dbReference type="PANTHER" id="PTHR11985">
    <property type="entry name" value="GLYCEROL-3-PHOSPHATE DEHYDROGENASE"/>
    <property type="match status" value="1"/>
</dbReference>
<dbReference type="RefSeq" id="WP_014772990.1">
    <property type="nucleotide sequence ID" value="NC_018010.1"/>
</dbReference>
<dbReference type="eggNOG" id="COG0578">
    <property type="taxonomic scope" value="Bacteria"/>
</dbReference>
<dbReference type="Pfam" id="PF01266">
    <property type="entry name" value="DAO"/>
    <property type="match status" value="1"/>
</dbReference>
<organism evidence="9 10">
    <name type="scientific">Belliella baltica (strain DSM 15883 / CIP 108006 / LMG 21964 / BA134)</name>
    <dbReference type="NCBI Taxonomy" id="866536"/>
    <lineage>
        <taxon>Bacteria</taxon>
        <taxon>Pseudomonadati</taxon>
        <taxon>Bacteroidota</taxon>
        <taxon>Cytophagia</taxon>
        <taxon>Cytophagales</taxon>
        <taxon>Cyclobacteriaceae</taxon>
        <taxon>Belliella</taxon>
    </lineage>
</organism>
<keyword evidence="3" id="KW-0285">Flavoprotein</keyword>